<dbReference type="PANTHER" id="PTHR42792:SF1">
    <property type="entry name" value="FLAGELLAR HOOK-ASSOCIATED PROTEIN 3"/>
    <property type="match status" value="1"/>
</dbReference>
<dbReference type="EMBL" id="LPVJ01000038">
    <property type="protein sequence ID" value="KUO95699.1"/>
    <property type="molecule type" value="Genomic_DNA"/>
</dbReference>
<dbReference type="Proteomes" id="UP000053557">
    <property type="component" value="Unassembled WGS sequence"/>
</dbReference>
<name>A0A101XQI2_9BACL</name>
<reference evidence="2 3" key="1">
    <citation type="submission" date="2015-12" db="EMBL/GenBank/DDBJ databases">
        <title>Draft genome sequence of Acidibacillus ferrooxidans ITV001, isolated from a chalcopyrite acid mine drainage site in Brazil.</title>
        <authorList>
            <person name="Dall'Agnol H."/>
            <person name="Nancucheo I."/>
            <person name="Johnson B."/>
            <person name="Oliveira R."/>
            <person name="Leite L."/>
            <person name="Pylro V."/>
            <person name="Nunes G.L."/>
            <person name="Tzotzos G."/>
            <person name="Fernandes G.R."/>
            <person name="Dutra J."/>
            <person name="Orellana S.C."/>
            <person name="Oliveira G."/>
        </authorList>
    </citation>
    <scope>NUCLEOTIDE SEQUENCE [LARGE SCALE GENOMIC DNA]</scope>
    <source>
        <strain evidence="3">ITV01</strain>
    </source>
</reference>
<dbReference type="GO" id="GO:0005198">
    <property type="term" value="F:structural molecule activity"/>
    <property type="evidence" value="ECO:0007669"/>
    <property type="project" value="InterPro"/>
</dbReference>
<dbReference type="Gene3D" id="1.20.1330.10">
    <property type="entry name" value="f41 fragment of flagellin, N-terminal domain"/>
    <property type="match status" value="1"/>
</dbReference>
<dbReference type="InterPro" id="IPR001492">
    <property type="entry name" value="Flagellin"/>
</dbReference>
<dbReference type="OrthoDB" id="9758307at2"/>
<accession>A0A101XQI2</accession>
<keyword evidence="3" id="KW-1185">Reference proteome</keyword>
<dbReference type="InterPro" id="IPR001029">
    <property type="entry name" value="Flagellin_N"/>
</dbReference>
<dbReference type="Pfam" id="PF00669">
    <property type="entry name" value="Flagellin_N"/>
    <property type="match status" value="1"/>
</dbReference>
<evidence type="ECO:0000313" key="2">
    <source>
        <dbReference type="EMBL" id="KUO95699.1"/>
    </source>
</evidence>
<dbReference type="SUPFAM" id="SSF64518">
    <property type="entry name" value="Phase 1 flagellin"/>
    <property type="match status" value="1"/>
</dbReference>
<organism evidence="2 3">
    <name type="scientific">Ferroacidibacillus organovorans</name>
    <dbReference type="NCBI Taxonomy" id="1765683"/>
    <lineage>
        <taxon>Bacteria</taxon>
        <taxon>Bacillati</taxon>
        <taxon>Bacillota</taxon>
        <taxon>Bacilli</taxon>
        <taxon>Bacillales</taxon>
        <taxon>Alicyclobacillaceae</taxon>
        <taxon>Ferroacidibacillus</taxon>
    </lineage>
</organism>
<proteinExistence type="predicted"/>
<dbReference type="AlphaFoldDB" id="A0A101XQI2"/>
<sequence>MSMNITNSMMTNQYVYNLNQINQNMMTQENQMATGKTLNLPSDNPLAVSTDMQTKTAISQATSDLSAASGSLAMMNTTQAAVSEMASVLNGLQTIVNQAINTPNETPQTLGALSQQAGQLISQLGQLSDTKYGNNYVFGGYQTETPPSTYVFTNTSPTGTTSAPTVQFSNGTQVQTSVLGTDLFQTPPAGKTVSLSQTLQTLVSDIQGGNSGTLSTDLANLQAQTNHVINQNAALGTRINQIQAYANQTTNYQTLLLNQQSNLENANMAQVLTQFSNEQTVYTAALKLGQQILMPTLFTYLP</sequence>
<evidence type="ECO:0000313" key="3">
    <source>
        <dbReference type="Proteomes" id="UP000053557"/>
    </source>
</evidence>
<feature type="domain" description="Flagellin N-terminal" evidence="1">
    <location>
        <begin position="6"/>
        <end position="143"/>
    </location>
</feature>
<protein>
    <recommendedName>
        <fullName evidence="1">Flagellin N-terminal domain-containing protein</fullName>
    </recommendedName>
</protein>
<dbReference type="GO" id="GO:0009288">
    <property type="term" value="C:bacterial-type flagellum"/>
    <property type="evidence" value="ECO:0007669"/>
    <property type="project" value="InterPro"/>
</dbReference>
<gene>
    <name evidence="2" type="ORF">ATW55_13190</name>
</gene>
<dbReference type="PANTHER" id="PTHR42792">
    <property type="entry name" value="FLAGELLIN"/>
    <property type="match status" value="1"/>
</dbReference>
<comment type="caution">
    <text evidence="2">The sequence shown here is derived from an EMBL/GenBank/DDBJ whole genome shotgun (WGS) entry which is preliminary data.</text>
</comment>
<evidence type="ECO:0000259" key="1">
    <source>
        <dbReference type="Pfam" id="PF00669"/>
    </source>
</evidence>